<dbReference type="GO" id="GO:0008757">
    <property type="term" value="F:S-adenosylmethionine-dependent methyltransferase activity"/>
    <property type="evidence" value="ECO:0007669"/>
    <property type="project" value="InterPro"/>
</dbReference>
<keyword evidence="2" id="KW-0808">Transferase</keyword>
<dbReference type="Pfam" id="PF08241">
    <property type="entry name" value="Methyltransf_11"/>
    <property type="match status" value="1"/>
</dbReference>
<dbReference type="InterPro" id="IPR013216">
    <property type="entry name" value="Methyltransf_11"/>
</dbReference>
<feature type="domain" description="Methyltransferase type 11" evidence="1">
    <location>
        <begin position="46"/>
        <end position="142"/>
    </location>
</feature>
<evidence type="ECO:0000259" key="1">
    <source>
        <dbReference type="Pfam" id="PF08241"/>
    </source>
</evidence>
<dbReference type="GO" id="GO:0032259">
    <property type="term" value="P:methylation"/>
    <property type="evidence" value="ECO:0007669"/>
    <property type="project" value="UniProtKB-KW"/>
</dbReference>
<dbReference type="AlphaFoldDB" id="A0A9X2BIB8"/>
<reference evidence="2" key="1">
    <citation type="submission" date="2021-09" db="EMBL/GenBank/DDBJ databases">
        <title>Genome analysis of Fictibacillus sp. KIGAM418 isolated from marine sediment.</title>
        <authorList>
            <person name="Seo M.-J."/>
            <person name="Cho E.-S."/>
            <person name="Hwang C.Y."/>
        </authorList>
    </citation>
    <scope>NUCLEOTIDE SEQUENCE</scope>
    <source>
        <strain evidence="2">KIGAM418</strain>
    </source>
</reference>
<keyword evidence="2" id="KW-0489">Methyltransferase</keyword>
<dbReference type="InterPro" id="IPR029063">
    <property type="entry name" value="SAM-dependent_MTases_sf"/>
</dbReference>
<dbReference type="Gene3D" id="3.40.50.150">
    <property type="entry name" value="Vaccinia Virus protein VP39"/>
    <property type="match status" value="1"/>
</dbReference>
<dbReference type="PANTHER" id="PTHR43591:SF24">
    <property type="entry name" value="2-METHOXY-6-POLYPRENYL-1,4-BENZOQUINOL METHYLASE, MITOCHONDRIAL"/>
    <property type="match status" value="1"/>
</dbReference>
<dbReference type="CDD" id="cd02440">
    <property type="entry name" value="AdoMet_MTases"/>
    <property type="match status" value="1"/>
</dbReference>
<keyword evidence="3" id="KW-1185">Reference proteome</keyword>
<evidence type="ECO:0000313" key="2">
    <source>
        <dbReference type="EMBL" id="MCK6258433.1"/>
    </source>
</evidence>
<organism evidence="2 3">
    <name type="scientific">Fictibacillus marinisediminis</name>
    <dbReference type="NCBI Taxonomy" id="2878389"/>
    <lineage>
        <taxon>Bacteria</taxon>
        <taxon>Bacillati</taxon>
        <taxon>Bacillota</taxon>
        <taxon>Bacilli</taxon>
        <taxon>Bacillales</taxon>
        <taxon>Fictibacillaceae</taxon>
        <taxon>Fictibacillus</taxon>
    </lineage>
</organism>
<dbReference type="EMBL" id="JAIWJX010000002">
    <property type="protein sequence ID" value="MCK6258433.1"/>
    <property type="molecule type" value="Genomic_DNA"/>
</dbReference>
<name>A0A9X2BIB8_9BACL</name>
<accession>A0A9X2BIB8</accession>
<gene>
    <name evidence="2" type="ORF">LCY76_17810</name>
</gene>
<dbReference type="RefSeq" id="WP_248253723.1">
    <property type="nucleotide sequence ID" value="NZ_JAIWJX010000002.1"/>
</dbReference>
<sequence length="255" mass="29275">MDIKARVQQQFGKNAEKYVSSPIHAKGKDLAQMVEISNAEPQDRLLDIATGGGHTANVFSPLVKEVTALDLTSEILEAAKRFIEGNGYHNVSFVKGDAEKLPFSEESFEVVTCRIAPHHFPDLQSFISESYRVLSQGGTLLIVDNTAPERKEYDEFYNDIEKRRDHSHYRAWKKSEWITFLEKAGFRIEQINVFKKTFTFDSWCDRMELKKEEKDQLIKKMTDSPSHVKKYFSIMEKDGKVQEFSGEAVLIKAVK</sequence>
<evidence type="ECO:0000313" key="3">
    <source>
        <dbReference type="Proteomes" id="UP001139011"/>
    </source>
</evidence>
<dbReference type="Proteomes" id="UP001139011">
    <property type="component" value="Unassembled WGS sequence"/>
</dbReference>
<dbReference type="SUPFAM" id="SSF53335">
    <property type="entry name" value="S-adenosyl-L-methionine-dependent methyltransferases"/>
    <property type="match status" value="1"/>
</dbReference>
<protein>
    <submittedName>
        <fullName evidence="2">Methyltransferase domain-containing protein</fullName>
    </submittedName>
</protein>
<proteinExistence type="predicted"/>
<comment type="caution">
    <text evidence="2">The sequence shown here is derived from an EMBL/GenBank/DDBJ whole genome shotgun (WGS) entry which is preliminary data.</text>
</comment>
<dbReference type="PANTHER" id="PTHR43591">
    <property type="entry name" value="METHYLTRANSFERASE"/>
    <property type="match status" value="1"/>
</dbReference>